<feature type="region of interest" description="Disordered" evidence="1">
    <location>
        <begin position="17"/>
        <end position="42"/>
    </location>
</feature>
<protein>
    <submittedName>
        <fullName evidence="3">Uncharacterized protein</fullName>
    </submittedName>
</protein>
<keyword evidence="2" id="KW-0732">Signal</keyword>
<evidence type="ECO:0000256" key="1">
    <source>
        <dbReference type="SAM" id="MobiDB-lite"/>
    </source>
</evidence>
<name>A0A0A9CWH8_ARUDO</name>
<dbReference type="EMBL" id="GBRH01222038">
    <property type="protein sequence ID" value="JAD75857.1"/>
    <property type="molecule type" value="Transcribed_RNA"/>
</dbReference>
<dbReference type="AlphaFoldDB" id="A0A0A9CWH8"/>
<feature type="chain" id="PRO_5012023039" evidence="2">
    <location>
        <begin position="16"/>
        <end position="62"/>
    </location>
</feature>
<feature type="signal peptide" evidence="2">
    <location>
        <begin position="1"/>
        <end position="15"/>
    </location>
</feature>
<organism evidence="3">
    <name type="scientific">Arundo donax</name>
    <name type="common">Giant reed</name>
    <name type="synonym">Donax arundinaceus</name>
    <dbReference type="NCBI Taxonomy" id="35708"/>
    <lineage>
        <taxon>Eukaryota</taxon>
        <taxon>Viridiplantae</taxon>
        <taxon>Streptophyta</taxon>
        <taxon>Embryophyta</taxon>
        <taxon>Tracheophyta</taxon>
        <taxon>Spermatophyta</taxon>
        <taxon>Magnoliopsida</taxon>
        <taxon>Liliopsida</taxon>
        <taxon>Poales</taxon>
        <taxon>Poaceae</taxon>
        <taxon>PACMAD clade</taxon>
        <taxon>Arundinoideae</taxon>
        <taxon>Arundineae</taxon>
        <taxon>Arundo</taxon>
    </lineage>
</organism>
<sequence length="62" mass="6674">MHAFVWLLSLNLAAQQRLGPPHEKPHLVPPPPHLHPPPLHRHPLGTVAASSCCLPSNPSSVS</sequence>
<feature type="compositionally biased region" description="Pro residues" evidence="1">
    <location>
        <begin position="27"/>
        <end position="37"/>
    </location>
</feature>
<accession>A0A0A9CWH8</accession>
<reference evidence="3" key="2">
    <citation type="journal article" date="2015" name="Data Brief">
        <title>Shoot transcriptome of the giant reed, Arundo donax.</title>
        <authorList>
            <person name="Barrero R.A."/>
            <person name="Guerrero F.D."/>
            <person name="Moolhuijzen P."/>
            <person name="Goolsby J.A."/>
            <person name="Tidwell J."/>
            <person name="Bellgard S.E."/>
            <person name="Bellgard M.I."/>
        </authorList>
    </citation>
    <scope>NUCLEOTIDE SEQUENCE</scope>
    <source>
        <tissue evidence="3">Shoot tissue taken approximately 20 cm above the soil surface</tissue>
    </source>
</reference>
<reference evidence="3" key="1">
    <citation type="submission" date="2014-09" db="EMBL/GenBank/DDBJ databases">
        <authorList>
            <person name="Magalhaes I.L.F."/>
            <person name="Oliveira U."/>
            <person name="Santos F.R."/>
            <person name="Vidigal T.H.D.A."/>
            <person name="Brescovit A.D."/>
            <person name="Santos A.J."/>
        </authorList>
    </citation>
    <scope>NUCLEOTIDE SEQUENCE</scope>
    <source>
        <tissue evidence="3">Shoot tissue taken approximately 20 cm above the soil surface</tissue>
    </source>
</reference>
<proteinExistence type="predicted"/>
<evidence type="ECO:0000256" key="2">
    <source>
        <dbReference type="SAM" id="SignalP"/>
    </source>
</evidence>
<evidence type="ECO:0000313" key="3">
    <source>
        <dbReference type="EMBL" id="JAD75857.1"/>
    </source>
</evidence>